<gene>
    <name evidence="1" type="ORF">MC7420_5275</name>
</gene>
<name>B4W2L4_9CYAN</name>
<dbReference type="OrthoDB" id="460810at2"/>
<protein>
    <submittedName>
        <fullName evidence="1">Conserved domain protein</fullName>
    </submittedName>
</protein>
<dbReference type="HOGENOM" id="CLU_144128_2_0_3"/>
<dbReference type="Proteomes" id="UP000003835">
    <property type="component" value="Unassembled WGS sequence"/>
</dbReference>
<evidence type="ECO:0000313" key="1">
    <source>
        <dbReference type="EMBL" id="EDX71650.1"/>
    </source>
</evidence>
<dbReference type="EMBL" id="DS989871">
    <property type="protein sequence ID" value="EDX71650.1"/>
    <property type="molecule type" value="Genomic_DNA"/>
</dbReference>
<dbReference type="STRING" id="118168.MC7420_5275"/>
<keyword evidence="2" id="KW-1185">Reference proteome</keyword>
<dbReference type="AlphaFoldDB" id="B4W2L4"/>
<organism evidence="1 2">
    <name type="scientific">Coleofasciculus chthonoplastes PCC 7420</name>
    <dbReference type="NCBI Taxonomy" id="118168"/>
    <lineage>
        <taxon>Bacteria</taxon>
        <taxon>Bacillati</taxon>
        <taxon>Cyanobacteriota</taxon>
        <taxon>Cyanophyceae</taxon>
        <taxon>Coleofasciculales</taxon>
        <taxon>Coleofasciculaceae</taxon>
        <taxon>Coleofasciculus</taxon>
    </lineage>
</organism>
<proteinExistence type="predicted"/>
<sequence>MISAIPSQPTSASAQCLCSYANTTSSLQVIRIGNPSAYSFERIVFPGDRLLFEAASDAQLEVLSTYLGQAIKIEKIPCHQLQVELNQPRLSA</sequence>
<reference evidence="1 2" key="1">
    <citation type="submission" date="2008-07" db="EMBL/GenBank/DDBJ databases">
        <authorList>
            <person name="Tandeau de Marsac N."/>
            <person name="Ferriera S."/>
            <person name="Johnson J."/>
            <person name="Kravitz S."/>
            <person name="Beeson K."/>
            <person name="Sutton G."/>
            <person name="Rogers Y.-H."/>
            <person name="Friedman R."/>
            <person name="Frazier M."/>
            <person name="Venter J.C."/>
        </authorList>
    </citation>
    <scope>NUCLEOTIDE SEQUENCE [LARGE SCALE GENOMIC DNA]</scope>
    <source>
        <strain evidence="1 2">PCC 7420</strain>
    </source>
</reference>
<dbReference type="Pfam" id="PF08865">
    <property type="entry name" value="DUF1830"/>
    <property type="match status" value="1"/>
</dbReference>
<dbReference type="InterPro" id="IPR014964">
    <property type="entry name" value="DUF1830"/>
</dbReference>
<accession>B4W2L4</accession>
<evidence type="ECO:0000313" key="2">
    <source>
        <dbReference type="Proteomes" id="UP000003835"/>
    </source>
</evidence>